<evidence type="ECO:0000256" key="6">
    <source>
        <dbReference type="ARBA" id="ARBA00023239"/>
    </source>
</evidence>
<dbReference type="PANTHER" id="PTHR42743">
    <property type="entry name" value="AMINO-ACID AMINOTRANSFERASE"/>
    <property type="match status" value="1"/>
</dbReference>
<dbReference type="GO" id="GO:0008153">
    <property type="term" value="P:4-aminobenzoate biosynthetic process"/>
    <property type="evidence" value="ECO:0007669"/>
    <property type="project" value="UniProtKB-UniRule"/>
</dbReference>
<dbReference type="SUPFAM" id="SSF56752">
    <property type="entry name" value="D-aminoacid aminotransferase-like PLP-dependent enzymes"/>
    <property type="match status" value="1"/>
</dbReference>
<gene>
    <name evidence="15" type="primary">pabC</name>
    <name evidence="15" type="ORF">L2672_10530</name>
</gene>
<keyword evidence="4 14" id="KW-0663">Pyridoxal phosphate</keyword>
<accession>A0A9X1ZNG0</accession>
<proteinExistence type="inferred from homology"/>
<evidence type="ECO:0000256" key="7">
    <source>
        <dbReference type="ARBA" id="ARBA00035633"/>
    </source>
</evidence>
<dbReference type="RefSeq" id="WP_248995814.1">
    <property type="nucleotide sequence ID" value="NZ_JAKIKP010000007.1"/>
</dbReference>
<evidence type="ECO:0000256" key="4">
    <source>
        <dbReference type="ARBA" id="ARBA00022898"/>
    </source>
</evidence>
<comment type="caution">
    <text evidence="15">The sequence shown here is derived from an EMBL/GenBank/DDBJ whole genome shotgun (WGS) entry which is preliminary data.</text>
</comment>
<dbReference type="FunFam" id="3.20.10.10:FF:000002">
    <property type="entry name" value="D-alanine aminotransferase"/>
    <property type="match status" value="1"/>
</dbReference>
<dbReference type="Gene3D" id="3.20.10.10">
    <property type="entry name" value="D-amino Acid Aminotransferase, subunit A, domain 2"/>
    <property type="match status" value="1"/>
</dbReference>
<dbReference type="PROSITE" id="PS00770">
    <property type="entry name" value="AA_TRANSFER_CLASS_4"/>
    <property type="match status" value="1"/>
</dbReference>
<evidence type="ECO:0000256" key="14">
    <source>
        <dbReference type="RuleBase" id="RU004516"/>
    </source>
</evidence>
<reference evidence="15" key="1">
    <citation type="submission" date="2022-01" db="EMBL/GenBank/DDBJ databases">
        <title>Whole genome-based taxonomy of the Shewanellaceae.</title>
        <authorList>
            <person name="Martin-Rodriguez A.J."/>
        </authorList>
    </citation>
    <scope>NUCLEOTIDE SEQUENCE</scope>
    <source>
        <strain evidence="15">DSM 16422</strain>
    </source>
</reference>
<comment type="subunit">
    <text evidence="3">Homodimer.</text>
</comment>
<evidence type="ECO:0000256" key="13">
    <source>
        <dbReference type="RuleBase" id="RU004106"/>
    </source>
</evidence>
<dbReference type="GO" id="GO:0008696">
    <property type="term" value="F:4-amino-4-deoxychorismate lyase activity"/>
    <property type="evidence" value="ECO:0007669"/>
    <property type="project" value="UniProtKB-UniRule"/>
</dbReference>
<dbReference type="GO" id="GO:0005829">
    <property type="term" value="C:cytosol"/>
    <property type="evidence" value="ECO:0007669"/>
    <property type="project" value="TreeGrafter"/>
</dbReference>
<dbReference type="PANTHER" id="PTHR42743:SF2">
    <property type="entry name" value="AMINODEOXYCHORISMATE LYASE"/>
    <property type="match status" value="1"/>
</dbReference>
<comment type="function">
    <text evidence="10">Involved in the biosynthesis of p-aminobenzoate (PABA), a precursor of tetrahydrofolate. Converts 4-amino-4-deoxychorismate into 4-aminobenzoate (PABA) and pyruvate.</text>
</comment>
<dbReference type="NCBIfam" id="NF004761">
    <property type="entry name" value="PRK06092.1"/>
    <property type="match status" value="1"/>
</dbReference>
<dbReference type="EC" id="4.1.3.38" evidence="8 12"/>
<dbReference type="Gene3D" id="3.30.470.10">
    <property type="match status" value="1"/>
</dbReference>
<dbReference type="InterPro" id="IPR018300">
    <property type="entry name" value="Aminotrans_IV_CS"/>
</dbReference>
<comment type="pathway">
    <text evidence="7">Cofactor biosynthesis; tetrahydrofolate biosynthesis; 4-aminobenzoate from chorismate: step 2/2.</text>
</comment>
<dbReference type="EMBL" id="JAKIKP010000007">
    <property type="protein sequence ID" value="MCL1143130.1"/>
    <property type="molecule type" value="Genomic_DNA"/>
</dbReference>
<dbReference type="InterPro" id="IPR043131">
    <property type="entry name" value="BCAT-like_N"/>
</dbReference>
<evidence type="ECO:0000256" key="8">
    <source>
        <dbReference type="ARBA" id="ARBA00035676"/>
    </source>
</evidence>
<organism evidence="15 16">
    <name type="scientific">Shewanella gaetbuli</name>
    <dbReference type="NCBI Taxonomy" id="220752"/>
    <lineage>
        <taxon>Bacteria</taxon>
        <taxon>Pseudomonadati</taxon>
        <taxon>Pseudomonadota</taxon>
        <taxon>Gammaproteobacteria</taxon>
        <taxon>Alteromonadales</taxon>
        <taxon>Shewanellaceae</taxon>
        <taxon>Shewanella</taxon>
    </lineage>
</organism>
<evidence type="ECO:0000256" key="9">
    <source>
        <dbReference type="ARBA" id="ARBA00049529"/>
    </source>
</evidence>
<evidence type="ECO:0000313" key="15">
    <source>
        <dbReference type="EMBL" id="MCL1143130.1"/>
    </source>
</evidence>
<evidence type="ECO:0000313" key="16">
    <source>
        <dbReference type="Proteomes" id="UP001139333"/>
    </source>
</evidence>
<dbReference type="NCBIfam" id="TIGR03461">
    <property type="entry name" value="pabC_Proteo"/>
    <property type="match status" value="1"/>
</dbReference>
<dbReference type="InterPro" id="IPR050571">
    <property type="entry name" value="Class-IV_PLP-Dep_Aminotrnsfr"/>
</dbReference>
<dbReference type="InterPro" id="IPR017824">
    <property type="entry name" value="Aminodeoxychorismate_lyase_IV"/>
</dbReference>
<comment type="similarity">
    <text evidence="2 13">Belongs to the class-IV pyridoxal-phosphate-dependent aminotransferase family.</text>
</comment>
<keyword evidence="5" id="KW-0289">Folate biosynthesis</keyword>
<keyword evidence="6 15" id="KW-0456">Lyase</keyword>
<evidence type="ECO:0000256" key="1">
    <source>
        <dbReference type="ARBA" id="ARBA00001933"/>
    </source>
</evidence>
<keyword evidence="16" id="KW-1185">Reference proteome</keyword>
<comment type="catalytic activity">
    <reaction evidence="9">
        <text>4-amino-4-deoxychorismate = 4-aminobenzoate + pyruvate + H(+)</text>
        <dbReference type="Rhea" id="RHEA:16201"/>
        <dbReference type="ChEBI" id="CHEBI:15361"/>
        <dbReference type="ChEBI" id="CHEBI:15378"/>
        <dbReference type="ChEBI" id="CHEBI:17836"/>
        <dbReference type="ChEBI" id="CHEBI:58406"/>
        <dbReference type="EC" id="4.1.3.38"/>
    </reaction>
</comment>
<dbReference type="AlphaFoldDB" id="A0A9X1ZNG0"/>
<dbReference type="CDD" id="cd01559">
    <property type="entry name" value="ADCL_like"/>
    <property type="match status" value="1"/>
</dbReference>
<dbReference type="InterPro" id="IPR001544">
    <property type="entry name" value="Aminotrans_IV"/>
</dbReference>
<comment type="cofactor">
    <cofactor evidence="1 14">
        <name>pyridoxal 5'-phosphate</name>
        <dbReference type="ChEBI" id="CHEBI:597326"/>
    </cofactor>
</comment>
<evidence type="ECO:0000256" key="5">
    <source>
        <dbReference type="ARBA" id="ARBA00022909"/>
    </source>
</evidence>
<evidence type="ECO:0000256" key="2">
    <source>
        <dbReference type="ARBA" id="ARBA00009320"/>
    </source>
</evidence>
<dbReference type="InterPro" id="IPR036038">
    <property type="entry name" value="Aminotransferase-like"/>
</dbReference>
<dbReference type="Proteomes" id="UP001139333">
    <property type="component" value="Unassembled WGS sequence"/>
</dbReference>
<evidence type="ECO:0000256" key="11">
    <source>
        <dbReference type="ARBA" id="ARBA00069174"/>
    </source>
</evidence>
<dbReference type="GO" id="GO:0046656">
    <property type="term" value="P:folic acid biosynthetic process"/>
    <property type="evidence" value="ECO:0007669"/>
    <property type="project" value="UniProtKB-KW"/>
</dbReference>
<dbReference type="InterPro" id="IPR043132">
    <property type="entry name" value="BCAT-like_C"/>
</dbReference>
<dbReference type="GO" id="GO:0030170">
    <property type="term" value="F:pyridoxal phosphate binding"/>
    <property type="evidence" value="ECO:0007669"/>
    <property type="project" value="InterPro"/>
</dbReference>
<evidence type="ECO:0000256" key="10">
    <source>
        <dbReference type="ARBA" id="ARBA00054027"/>
    </source>
</evidence>
<dbReference type="Pfam" id="PF01063">
    <property type="entry name" value="Aminotran_4"/>
    <property type="match status" value="1"/>
</dbReference>
<sequence length="274" mass="30121">MALVWVNQQQAGTVNPFDRGLAYGDGMFATMRTCQASINESGIALFDVHLSRLQQGCLRLGIQWQPSKPLKQHLLQLASEYPNHCIKLLLSRGVGGRGYQAPTEATITEVTSVHDIPAHYQQWQQQGINLASSSVKLAKQPLLAGMKHLNRLEQVLIKSAPLPAGIDDWLVLDSDNLIVESSMANIFFVKEDEVYTPALSCAGVSGVMRQAVINEMLALGCKINITPMSYTDLACMDSALISNSLIGLINIKRIDDKAFVPWELTPQVVEHLNL</sequence>
<evidence type="ECO:0000256" key="3">
    <source>
        <dbReference type="ARBA" id="ARBA00011738"/>
    </source>
</evidence>
<evidence type="ECO:0000256" key="12">
    <source>
        <dbReference type="NCBIfam" id="TIGR03461"/>
    </source>
</evidence>
<protein>
    <recommendedName>
        <fullName evidence="11 12">Aminodeoxychorismate lyase</fullName>
        <ecNumber evidence="8 12">4.1.3.38</ecNumber>
    </recommendedName>
</protein>
<name>A0A9X1ZNG0_9GAMM</name>